<organism evidence="1 2">
    <name type="scientific">Pseudorhizobium tarimense</name>
    <dbReference type="NCBI Taxonomy" id="1079109"/>
    <lineage>
        <taxon>Bacteria</taxon>
        <taxon>Pseudomonadati</taxon>
        <taxon>Pseudomonadota</taxon>
        <taxon>Alphaproteobacteria</taxon>
        <taxon>Hyphomicrobiales</taxon>
        <taxon>Rhizobiaceae</taxon>
        <taxon>Rhizobium/Agrobacterium group</taxon>
        <taxon>Pseudorhizobium</taxon>
    </lineage>
</organism>
<protein>
    <submittedName>
        <fullName evidence="1">Uncharacterized protein</fullName>
    </submittedName>
</protein>
<proteinExistence type="predicted"/>
<keyword evidence="2" id="KW-1185">Reference proteome</keyword>
<comment type="caution">
    <text evidence="1">The sequence shown here is derived from an EMBL/GenBank/DDBJ whole genome shotgun (WGS) entry which is preliminary data.</text>
</comment>
<dbReference type="RefSeq" id="WP_247242554.1">
    <property type="nucleotide sequence ID" value="NZ_JALJRA010000002.1"/>
</dbReference>
<name>A0ABV2H227_9HYPH</name>
<accession>A0ABV2H227</accession>
<gene>
    <name evidence="1" type="ORF">ABID21_000663</name>
</gene>
<sequence>MPVAANFHQIRDRIVAAVDKAFAEPVKIAFMKKGRLDPDRPAAQIEAVLRVGGGKETNISGGRTSSWRTKLAAGKAELHIDRATYPDLTVSTEDAVQALSRPGEPWFAVSRVDDRGDNRLVLELSEK</sequence>
<evidence type="ECO:0000313" key="2">
    <source>
        <dbReference type="Proteomes" id="UP001549031"/>
    </source>
</evidence>
<reference evidence="1 2" key="1">
    <citation type="submission" date="2024-06" db="EMBL/GenBank/DDBJ databases">
        <title>Genomic Encyclopedia of Type Strains, Phase IV (KMG-IV): sequencing the most valuable type-strain genomes for metagenomic binning, comparative biology and taxonomic classification.</title>
        <authorList>
            <person name="Goeker M."/>
        </authorList>
    </citation>
    <scope>NUCLEOTIDE SEQUENCE [LARGE SCALE GENOMIC DNA]</scope>
    <source>
        <strain evidence="1 2">DSM 105042</strain>
    </source>
</reference>
<dbReference type="Proteomes" id="UP001549031">
    <property type="component" value="Unassembled WGS sequence"/>
</dbReference>
<evidence type="ECO:0000313" key="1">
    <source>
        <dbReference type="EMBL" id="MET3584568.1"/>
    </source>
</evidence>
<dbReference type="EMBL" id="JBEPLJ010000002">
    <property type="protein sequence ID" value="MET3584568.1"/>
    <property type="molecule type" value="Genomic_DNA"/>
</dbReference>